<accession>A0AAD5T918</accession>
<feature type="compositionally biased region" description="Polar residues" evidence="1">
    <location>
        <begin position="1044"/>
        <end position="1053"/>
    </location>
</feature>
<organism evidence="2 3">
    <name type="scientific">Physocladia obscura</name>
    <dbReference type="NCBI Taxonomy" id="109957"/>
    <lineage>
        <taxon>Eukaryota</taxon>
        <taxon>Fungi</taxon>
        <taxon>Fungi incertae sedis</taxon>
        <taxon>Chytridiomycota</taxon>
        <taxon>Chytridiomycota incertae sedis</taxon>
        <taxon>Chytridiomycetes</taxon>
        <taxon>Chytridiales</taxon>
        <taxon>Chytriomycetaceae</taxon>
        <taxon>Physocladia</taxon>
    </lineage>
</organism>
<dbReference type="EMBL" id="JADGJH010000090">
    <property type="protein sequence ID" value="KAJ3138524.1"/>
    <property type="molecule type" value="Genomic_DNA"/>
</dbReference>
<feature type="compositionally biased region" description="Basic and acidic residues" evidence="1">
    <location>
        <begin position="672"/>
        <end position="681"/>
    </location>
</feature>
<gene>
    <name evidence="2" type="ORF">HK100_012488</name>
</gene>
<sequence length="1261" mass="140935">MDGIAAATNALSASVNLTTIASNESPRRPSVLQQLYPLPFSFSAFGSDSMDKNLPQTMSGGESTEGNHELKAAANRKLQRFKFNINYDYPEAEDTIPSSSTADSSAILQANSNSNSKLFRRRLLDVGEPAGSLFVPQAPSRQKKTKEGTERESLYKFEQANQSTHPRIQALKETWNEKLDSATRVSEIIDINSSAQDRTYFMAFDSENDEEPVITSYVQVQQVKALSIRSIHSRSESTLNFLSKHRQHMRPSYEIESPNDDRDISFFLENISATPKIKSRGGFSTGSDEDNNAVNNTLEQEFAKKSWNVAVVDPPPALPRKRKSMIDKLFGGRNLNGEQQTLPPAPPQPPTQKNETEEKIAAKKGKNRMAVIYSRQSVRNTILINSHNNNETAATQTSDNYTAAFVAPANIPPKKPKRHSFPGFSNSAYQSESVVPQQRKRPKSMLLFVSQSPQSLPELSRLESRKFDSPIEVSKPGDTDYPFAQQQTQQRNKKNNRVAVIYSRRSNPNDIVLRRPSMRHSFNSLMDRKYSVKSNAAASSSSTSSAGHVVGRRSSIMISITRKTDAVAAAAAADSLDFRRGSNGAYFESSLAAISPLEQQQPQLEVEEEENHQELEMQLQQRRLWFTFPRRAAVTRLIGNRRRHRENDQQPAKDSTNVSKRQTDAASFSDSWKSKSLDRRGTQRNGGGGSSNTFFFLSLRRNGGISSRVATTAAAIVVADVPVATFGSTQPMSTPVENFIIDNTNNGDPIITKRRDSGDTFDGKTFVDQRDQMNNFLDRGDEITAFLDSSNDNRGIEDEDDEFSEIANVGEPLSNRESVAVVATVEETVDRNNGGSDFVGGLEWKENEKDEKKDVIRETVEVDEEIDFLMKTGQQISDISFDDANTADLVVEIRQDFLNSKKELPVFNDVEIEQLLKDPVFLANTSAKSTIIHTPNNTFVGNVAQFEAAIESTTAEIFTFSRKAKYPVLHQSSPLVLEMLTYLDLEQEEDDDFDNNLIQNDHIDDENAISSSSSSSQETDISGSEYIFTTSQKMTRSRSESLHMTRSWSSSSGRAAPTPSVFETSATRFPTDYFQQRHRMPSTSSAQYRSIYMHSFHKLSDSKRQLEQRILISRLMFKILELHVELFGGLAFAGDNADNDSATNDEEEIAGRLGEESNEVEADAVRYGLGLQHQPSVLNQVQKPQQTRRNGLPLADLPETMKDEFEGIVSSLSLRARSGNLRRGVKSGGDYYENAESGDGKKDKKKKKRMSWPSWNNESFL</sequence>
<dbReference type="AlphaFoldDB" id="A0AAD5T918"/>
<dbReference type="Proteomes" id="UP001211907">
    <property type="component" value="Unassembled WGS sequence"/>
</dbReference>
<proteinExistence type="predicted"/>
<feature type="region of interest" description="Disordered" evidence="1">
    <location>
        <begin position="412"/>
        <end position="438"/>
    </location>
</feature>
<protein>
    <submittedName>
        <fullName evidence="2">Uncharacterized protein</fullName>
    </submittedName>
</protein>
<feature type="region of interest" description="Disordered" evidence="1">
    <location>
        <begin position="131"/>
        <end position="150"/>
    </location>
</feature>
<evidence type="ECO:0000313" key="3">
    <source>
        <dbReference type="Proteomes" id="UP001211907"/>
    </source>
</evidence>
<feature type="region of interest" description="Disordered" evidence="1">
    <location>
        <begin position="1221"/>
        <end position="1261"/>
    </location>
</feature>
<feature type="region of interest" description="Disordered" evidence="1">
    <location>
        <begin position="333"/>
        <end position="358"/>
    </location>
</feature>
<evidence type="ECO:0000256" key="1">
    <source>
        <dbReference type="SAM" id="MobiDB-lite"/>
    </source>
</evidence>
<feature type="region of interest" description="Disordered" evidence="1">
    <location>
        <begin position="1031"/>
        <end position="1060"/>
    </location>
</feature>
<feature type="region of interest" description="Disordered" evidence="1">
    <location>
        <begin position="637"/>
        <end position="692"/>
    </location>
</feature>
<comment type="caution">
    <text evidence="2">The sequence shown here is derived from an EMBL/GenBank/DDBJ whole genome shotgun (WGS) entry which is preliminary data.</text>
</comment>
<feature type="compositionally biased region" description="Polar residues" evidence="1">
    <location>
        <begin position="423"/>
        <end position="436"/>
    </location>
</feature>
<evidence type="ECO:0000313" key="2">
    <source>
        <dbReference type="EMBL" id="KAJ3138524.1"/>
    </source>
</evidence>
<reference evidence="2" key="1">
    <citation type="submission" date="2020-05" db="EMBL/GenBank/DDBJ databases">
        <title>Phylogenomic resolution of chytrid fungi.</title>
        <authorList>
            <person name="Stajich J.E."/>
            <person name="Amses K."/>
            <person name="Simmons R."/>
            <person name="Seto K."/>
            <person name="Myers J."/>
            <person name="Bonds A."/>
            <person name="Quandt C.A."/>
            <person name="Barry K."/>
            <person name="Liu P."/>
            <person name="Grigoriev I."/>
            <person name="Longcore J.E."/>
            <person name="James T.Y."/>
        </authorList>
    </citation>
    <scope>NUCLEOTIDE SEQUENCE</scope>
    <source>
        <strain evidence="2">JEL0513</strain>
    </source>
</reference>
<keyword evidence="3" id="KW-1185">Reference proteome</keyword>
<feature type="compositionally biased region" description="Polar residues" evidence="1">
    <location>
        <begin position="649"/>
        <end position="671"/>
    </location>
</feature>
<name>A0AAD5T918_9FUNG</name>